<evidence type="ECO:0000313" key="3">
    <source>
        <dbReference type="Proteomes" id="UP000656042"/>
    </source>
</evidence>
<keyword evidence="1" id="KW-0472">Membrane</keyword>
<gene>
    <name evidence="2" type="ORF">GCM10012284_40960</name>
</gene>
<evidence type="ECO:0000256" key="1">
    <source>
        <dbReference type="SAM" id="Phobius"/>
    </source>
</evidence>
<organism evidence="2 3">
    <name type="scientific">Mangrovihabitans endophyticus</name>
    <dbReference type="NCBI Taxonomy" id="1751298"/>
    <lineage>
        <taxon>Bacteria</taxon>
        <taxon>Bacillati</taxon>
        <taxon>Actinomycetota</taxon>
        <taxon>Actinomycetes</taxon>
        <taxon>Micromonosporales</taxon>
        <taxon>Micromonosporaceae</taxon>
        <taxon>Mangrovihabitans</taxon>
    </lineage>
</organism>
<comment type="caution">
    <text evidence="2">The sequence shown here is derived from an EMBL/GenBank/DDBJ whole genome shotgun (WGS) entry which is preliminary data.</text>
</comment>
<sequence>MSGGVRARASVLTLAGFPVVATLQLALVVAPVLLLLSLLPGPLALRVGGPVCMATVGVMAYATWRALHARRVPPAGVPVSRDDAPALWTMVEDAARAAATRPPDGIVVIAEARVTLHERGRLLGLLGGRRELYLGMPPLLVWDGAWLAAAVAHEMAHGSPTTGGRFARVAHRGRLTVGRVVPRISHRNPAGPLLRAYARWYRAVDAPLRRDAELAADRMAAAFAGGPAAVAVLRDLPALQRLQRVFHAEYLGPGWQAGCAPDDIFGGFLRMLAARAEEMAALRAQEPAPPGFWDTHPPAAQRRAAIDTTTAGSVRLPDGDLVPDLPGLGRALQEVSFPAAGRVVVTWDEFFGAARSAEMRREADAALGALSHTVGTIVRTAADVLDLAADGRLGKAAEGVFGDLAPDERSERVIELITLLLALAALDGGAARWRHSWTGTAELVARDGSHLDLRGPAVQASDPATVGTARARLADAGIDPAASGGTSEPRPVVLSGVVNLVVDGARTDLLVAESGLLLVPGLPRGRHGAAKHRLARFAAGGEAAPNGRFVPYAEISGAIQRRRTRRAWDLRLRDGGALSVRTALDSDELPGGWRALDDALAFLARPR</sequence>
<reference evidence="2" key="1">
    <citation type="journal article" date="2014" name="Int. J. Syst. Evol. Microbiol.">
        <title>Complete genome sequence of Corynebacterium casei LMG S-19264T (=DSM 44701T), isolated from a smear-ripened cheese.</title>
        <authorList>
            <consortium name="US DOE Joint Genome Institute (JGI-PGF)"/>
            <person name="Walter F."/>
            <person name="Albersmeier A."/>
            <person name="Kalinowski J."/>
            <person name="Ruckert C."/>
        </authorList>
    </citation>
    <scope>NUCLEOTIDE SEQUENCE</scope>
    <source>
        <strain evidence="2">CGMCC 4.7299</strain>
    </source>
</reference>
<keyword evidence="1" id="KW-1133">Transmembrane helix</keyword>
<dbReference type="Proteomes" id="UP000656042">
    <property type="component" value="Unassembled WGS sequence"/>
</dbReference>
<accession>A0A8J3C150</accession>
<keyword evidence="2" id="KW-0378">Hydrolase</keyword>
<keyword evidence="3" id="KW-1185">Reference proteome</keyword>
<feature type="transmembrane region" description="Helical" evidence="1">
    <location>
        <begin position="43"/>
        <end position="64"/>
    </location>
</feature>
<feature type="transmembrane region" description="Helical" evidence="1">
    <location>
        <begin position="12"/>
        <end position="37"/>
    </location>
</feature>
<evidence type="ECO:0000313" key="2">
    <source>
        <dbReference type="EMBL" id="GGL02278.1"/>
    </source>
</evidence>
<dbReference type="EMBL" id="BMMX01000020">
    <property type="protein sequence ID" value="GGL02278.1"/>
    <property type="molecule type" value="Genomic_DNA"/>
</dbReference>
<proteinExistence type="predicted"/>
<keyword evidence="2" id="KW-0645">Protease</keyword>
<dbReference type="GO" id="GO:0008233">
    <property type="term" value="F:peptidase activity"/>
    <property type="evidence" value="ECO:0007669"/>
    <property type="project" value="UniProtKB-KW"/>
</dbReference>
<reference evidence="2" key="2">
    <citation type="submission" date="2020-09" db="EMBL/GenBank/DDBJ databases">
        <authorList>
            <person name="Sun Q."/>
            <person name="Zhou Y."/>
        </authorList>
    </citation>
    <scope>NUCLEOTIDE SEQUENCE</scope>
    <source>
        <strain evidence="2">CGMCC 4.7299</strain>
    </source>
</reference>
<name>A0A8J3C150_9ACTN</name>
<dbReference type="GO" id="GO:0006508">
    <property type="term" value="P:proteolysis"/>
    <property type="evidence" value="ECO:0007669"/>
    <property type="project" value="UniProtKB-KW"/>
</dbReference>
<keyword evidence="1" id="KW-0812">Transmembrane</keyword>
<dbReference type="RefSeq" id="WP_189080872.1">
    <property type="nucleotide sequence ID" value="NZ_BMMX01000020.1"/>
</dbReference>
<dbReference type="AlphaFoldDB" id="A0A8J3C150"/>
<protein>
    <submittedName>
        <fullName evidence="2">Zn-dependent protease</fullName>
    </submittedName>
</protein>